<accession>A0A430L6F3</accession>
<keyword evidence="3" id="KW-1185">Reference proteome</keyword>
<sequence length="76" mass="8262">MNKQKRDLTILVQDVSPSYKFISRLKPPLGSCCSPLQDCPPLYFRESPLEPAEIIFRSSPGHSGRGGLQGPGGTGF</sequence>
<name>A0A430L6F3_9HYPO</name>
<reference evidence="2 3" key="1">
    <citation type="submission" date="2017-06" db="EMBL/GenBank/DDBJ databases">
        <title>Comparative genomic analysis of Ambrosia Fusariam Clade fungi.</title>
        <authorList>
            <person name="Stajich J.E."/>
            <person name="Carrillo J."/>
            <person name="Kijimoto T."/>
            <person name="Eskalen A."/>
            <person name="O'Donnell K."/>
            <person name="Kasson M."/>
        </authorList>
    </citation>
    <scope>NUCLEOTIDE SEQUENCE [LARGE SCALE GENOMIC DNA]</scope>
    <source>
        <strain evidence="2 3">UCR1854</strain>
    </source>
</reference>
<feature type="region of interest" description="Disordered" evidence="1">
    <location>
        <begin position="56"/>
        <end position="76"/>
    </location>
</feature>
<protein>
    <submittedName>
        <fullName evidence="2">Uncharacterized protein</fullName>
    </submittedName>
</protein>
<proteinExistence type="predicted"/>
<evidence type="ECO:0000256" key="1">
    <source>
        <dbReference type="SAM" id="MobiDB-lite"/>
    </source>
</evidence>
<feature type="compositionally biased region" description="Gly residues" evidence="1">
    <location>
        <begin position="63"/>
        <end position="76"/>
    </location>
</feature>
<dbReference type="Proteomes" id="UP000287124">
    <property type="component" value="Unassembled WGS sequence"/>
</dbReference>
<evidence type="ECO:0000313" key="3">
    <source>
        <dbReference type="Proteomes" id="UP000287124"/>
    </source>
</evidence>
<dbReference type="AlphaFoldDB" id="A0A430L6F3"/>
<gene>
    <name evidence="2" type="ORF">BHE90_014310</name>
</gene>
<dbReference type="EMBL" id="MIKF01000384">
    <property type="protein sequence ID" value="RTE71298.1"/>
    <property type="molecule type" value="Genomic_DNA"/>
</dbReference>
<comment type="caution">
    <text evidence="2">The sequence shown here is derived from an EMBL/GenBank/DDBJ whole genome shotgun (WGS) entry which is preliminary data.</text>
</comment>
<evidence type="ECO:0000313" key="2">
    <source>
        <dbReference type="EMBL" id="RTE71298.1"/>
    </source>
</evidence>
<organism evidence="2 3">
    <name type="scientific">Fusarium euwallaceae</name>
    <dbReference type="NCBI Taxonomy" id="1147111"/>
    <lineage>
        <taxon>Eukaryota</taxon>
        <taxon>Fungi</taxon>
        <taxon>Dikarya</taxon>
        <taxon>Ascomycota</taxon>
        <taxon>Pezizomycotina</taxon>
        <taxon>Sordariomycetes</taxon>
        <taxon>Hypocreomycetidae</taxon>
        <taxon>Hypocreales</taxon>
        <taxon>Nectriaceae</taxon>
        <taxon>Fusarium</taxon>
        <taxon>Fusarium solani species complex</taxon>
    </lineage>
</organism>